<dbReference type="InterPro" id="IPR050510">
    <property type="entry name" value="Cation_transp_ATPase_P-type"/>
</dbReference>
<feature type="transmembrane region" description="Helical" evidence="3">
    <location>
        <begin position="121"/>
        <end position="141"/>
    </location>
</feature>
<accession>A0A183IHG5</accession>
<dbReference type="Pfam" id="PF00122">
    <property type="entry name" value="E1-E2_ATPase"/>
    <property type="match status" value="1"/>
</dbReference>
<evidence type="ECO:0000313" key="5">
    <source>
        <dbReference type="WBParaSite" id="SBAD_0000320401-mRNA-1"/>
    </source>
</evidence>
<protein>
    <submittedName>
        <fullName evidence="5">Cation_ATPase_N domain-containing protein</fullName>
    </submittedName>
</protein>
<evidence type="ECO:0000256" key="2">
    <source>
        <dbReference type="ARBA" id="ARBA00022475"/>
    </source>
</evidence>
<dbReference type="GO" id="GO:0005886">
    <property type="term" value="C:plasma membrane"/>
    <property type="evidence" value="ECO:0007669"/>
    <property type="project" value="UniProtKB-SubCell"/>
</dbReference>
<dbReference type="GO" id="GO:0036376">
    <property type="term" value="P:sodium ion export across plasma membrane"/>
    <property type="evidence" value="ECO:0007669"/>
    <property type="project" value="TreeGrafter"/>
</dbReference>
<keyword evidence="3" id="KW-0812">Transmembrane</keyword>
<dbReference type="InterPro" id="IPR023298">
    <property type="entry name" value="ATPase_P-typ_TM_dom_sf"/>
</dbReference>
<dbReference type="WBParaSite" id="SBAD_0000320401-mRNA-1">
    <property type="protein sequence ID" value="SBAD_0000320401-mRNA-1"/>
    <property type="gene ID" value="SBAD_0000320401"/>
</dbReference>
<dbReference type="GO" id="GO:1902600">
    <property type="term" value="P:proton transmembrane transport"/>
    <property type="evidence" value="ECO:0007669"/>
    <property type="project" value="TreeGrafter"/>
</dbReference>
<evidence type="ECO:0000256" key="1">
    <source>
        <dbReference type="ARBA" id="ARBA00004651"/>
    </source>
</evidence>
<dbReference type="PANTHER" id="PTHR43294:SF21">
    <property type="entry name" value="CATION TRANSPORTING ATPASE"/>
    <property type="match status" value="1"/>
</dbReference>
<comment type="subcellular location">
    <subcellularLocation>
        <location evidence="1">Cell membrane</location>
        <topology evidence="1">Multi-pass membrane protein</topology>
    </subcellularLocation>
</comment>
<dbReference type="AlphaFoldDB" id="A0A183IHG5"/>
<dbReference type="GO" id="GO:0006883">
    <property type="term" value="P:intracellular sodium ion homeostasis"/>
    <property type="evidence" value="ECO:0007669"/>
    <property type="project" value="TreeGrafter"/>
</dbReference>
<dbReference type="GO" id="GO:1990573">
    <property type="term" value="P:potassium ion import across plasma membrane"/>
    <property type="evidence" value="ECO:0007669"/>
    <property type="project" value="TreeGrafter"/>
</dbReference>
<dbReference type="SUPFAM" id="SSF81653">
    <property type="entry name" value="Calcium ATPase, transduction domain A"/>
    <property type="match status" value="1"/>
</dbReference>
<proteinExistence type="predicted"/>
<dbReference type="PRINTS" id="PR00121">
    <property type="entry name" value="NAKATPASE"/>
</dbReference>
<keyword evidence="3" id="KW-1133">Transmembrane helix</keyword>
<keyword evidence="3" id="KW-0472">Membrane</keyword>
<dbReference type="Gene3D" id="1.20.1110.10">
    <property type="entry name" value="Calcium-transporting ATPase, transmembrane domain"/>
    <property type="match status" value="1"/>
</dbReference>
<dbReference type="InterPro" id="IPR059000">
    <property type="entry name" value="ATPase_P-type_domA"/>
</dbReference>
<name>A0A183IHG5_9BILA</name>
<keyword evidence="2" id="KW-1003">Cell membrane</keyword>
<dbReference type="Pfam" id="PF00690">
    <property type="entry name" value="Cation_ATPase_N"/>
    <property type="match status" value="1"/>
</dbReference>
<sequence length="245" mass="27191">LPTDDHFYRFPSFQDDHQISLEELYQRYNTNPNTVSRGAIGLSLAAVITNLFQGLSSVEAKIRLERDGPNALSPPPKTPEWIKFAKNLFGGFAILLWIGAFLCFIAYGVDISLAEDALKDNLYLGIVLASVVVITGCFQYYQEAKSEKIMESFKHLVPQFARVWRDGKLVESPTENLVMGDVIEVKGGDRIPADIRLISSFGLKVDNSSLTGESEPQSRSTEFTSVNPLETANLAFFSTNAMEGR</sequence>
<reference evidence="5" key="1">
    <citation type="submission" date="2016-06" db="UniProtKB">
        <authorList>
            <consortium name="WormBaseParasite"/>
        </authorList>
    </citation>
    <scope>IDENTIFICATION</scope>
</reference>
<evidence type="ECO:0000259" key="4">
    <source>
        <dbReference type="SMART" id="SM00831"/>
    </source>
</evidence>
<dbReference type="GO" id="GO:0005391">
    <property type="term" value="F:P-type sodium:potassium-exchanging transporter activity"/>
    <property type="evidence" value="ECO:0007669"/>
    <property type="project" value="TreeGrafter"/>
</dbReference>
<evidence type="ECO:0000256" key="3">
    <source>
        <dbReference type="SAM" id="Phobius"/>
    </source>
</evidence>
<dbReference type="InterPro" id="IPR004014">
    <property type="entry name" value="ATPase_P-typ_cation-transptr_N"/>
</dbReference>
<organism evidence="5">
    <name type="scientific">Soboliphyme baturini</name>
    <dbReference type="NCBI Taxonomy" id="241478"/>
    <lineage>
        <taxon>Eukaryota</taxon>
        <taxon>Metazoa</taxon>
        <taxon>Ecdysozoa</taxon>
        <taxon>Nematoda</taxon>
        <taxon>Enoplea</taxon>
        <taxon>Dorylaimia</taxon>
        <taxon>Dioctophymatida</taxon>
        <taxon>Dioctophymatoidea</taxon>
        <taxon>Soboliphymatidae</taxon>
        <taxon>Soboliphyme</taxon>
    </lineage>
</organism>
<feature type="transmembrane region" description="Helical" evidence="3">
    <location>
        <begin position="88"/>
        <end position="109"/>
    </location>
</feature>
<dbReference type="GO" id="GO:0030007">
    <property type="term" value="P:intracellular potassium ion homeostasis"/>
    <property type="evidence" value="ECO:0007669"/>
    <property type="project" value="TreeGrafter"/>
</dbReference>
<dbReference type="InterPro" id="IPR008250">
    <property type="entry name" value="ATPase_P-typ_transduc_dom_A_sf"/>
</dbReference>
<dbReference type="SMART" id="SM00831">
    <property type="entry name" value="Cation_ATPase_N"/>
    <property type="match status" value="1"/>
</dbReference>
<dbReference type="SUPFAM" id="SSF81665">
    <property type="entry name" value="Calcium ATPase, transmembrane domain M"/>
    <property type="match status" value="1"/>
</dbReference>
<dbReference type="PANTHER" id="PTHR43294">
    <property type="entry name" value="SODIUM/POTASSIUM-TRANSPORTING ATPASE SUBUNIT ALPHA"/>
    <property type="match status" value="1"/>
</dbReference>
<feature type="domain" description="Cation-transporting P-type ATPase N-terminal" evidence="4">
    <location>
        <begin position="15"/>
        <end position="108"/>
    </location>
</feature>
<dbReference type="Gene3D" id="2.70.150.10">
    <property type="entry name" value="Calcium-transporting ATPase, cytoplasmic transduction domain A"/>
    <property type="match status" value="1"/>
</dbReference>